<dbReference type="PANTHER" id="PTHR34978:SF3">
    <property type="entry name" value="SLR0241 PROTEIN"/>
    <property type="match status" value="1"/>
</dbReference>
<dbReference type="RefSeq" id="WP_083060974.1">
    <property type="nucleotide sequence ID" value="NZ_JACKVM010000008.1"/>
</dbReference>
<feature type="domain" description="Peptidase M48" evidence="8">
    <location>
        <begin position="131"/>
        <end position="207"/>
    </location>
</feature>
<protein>
    <submittedName>
        <fullName evidence="9">Peptidase M48</fullName>
    </submittedName>
</protein>
<keyword evidence="4 6" id="KW-0862">Zinc</keyword>
<feature type="transmembrane region" description="Helical" evidence="7">
    <location>
        <begin position="244"/>
        <end position="266"/>
    </location>
</feature>
<keyword evidence="3 6" id="KW-0378">Hydrolase</keyword>
<comment type="caution">
    <text evidence="9">The sequence shown here is derived from an EMBL/GenBank/DDBJ whole genome shotgun (WGS) entry which is preliminary data.</text>
</comment>
<dbReference type="PANTHER" id="PTHR34978">
    <property type="entry name" value="POSSIBLE SENSOR-TRANSDUCER PROTEIN BLAR"/>
    <property type="match status" value="1"/>
</dbReference>
<dbReference type="AlphaFoldDB" id="A0A1W9YS60"/>
<dbReference type="GO" id="GO:0006508">
    <property type="term" value="P:proteolysis"/>
    <property type="evidence" value="ECO:0007669"/>
    <property type="project" value="UniProtKB-KW"/>
</dbReference>
<keyword evidence="7" id="KW-0812">Transmembrane</keyword>
<dbReference type="EMBL" id="MVHJ01000024">
    <property type="protein sequence ID" value="ORA02752.1"/>
    <property type="molecule type" value="Genomic_DNA"/>
</dbReference>
<sequence>MTVAAALLLYVLVVLAAGPVLLSRLAADGIAPRLAITAWLTAIVTVLGCSITAVALILIEAAGHWDSPDALIASCVQRLSAILVGHSGWPAQLVAGIAIAAATGALSAVVIRMVRALSRMRTHTLDHADAVRLVGRPRGGDVVVIEAPEPAAYCVAGRPAAIVVTSAAVAALDTPQLAAVIAHERAHLRGRHAYIVAAVRGVASALPKISFFAAASTEVASLLEMCADDVAARQHSRHSLLGGLLALSGVAAPAHGLAAASVAVLIRARRLTDPPRGISQLRTRATLGGAVAAMAATPVVIAVLALSGALICFA</sequence>
<accession>A0A1W9YS60</accession>
<feature type="transmembrane region" description="Helical" evidence="7">
    <location>
        <begin position="193"/>
        <end position="215"/>
    </location>
</feature>
<evidence type="ECO:0000256" key="3">
    <source>
        <dbReference type="ARBA" id="ARBA00022801"/>
    </source>
</evidence>
<name>A0A1W9YS60_MYCBA</name>
<feature type="transmembrane region" description="Helical" evidence="7">
    <location>
        <begin position="287"/>
        <end position="311"/>
    </location>
</feature>
<evidence type="ECO:0000256" key="1">
    <source>
        <dbReference type="ARBA" id="ARBA00022670"/>
    </source>
</evidence>
<keyword evidence="1 6" id="KW-0645">Protease</keyword>
<keyword evidence="2" id="KW-0479">Metal-binding</keyword>
<organism evidence="9 10">
    <name type="scientific">Mycolicibacterium bacteremicum</name>
    <name type="common">Mycobacterium bacteremicum</name>
    <dbReference type="NCBI Taxonomy" id="564198"/>
    <lineage>
        <taxon>Bacteria</taxon>
        <taxon>Bacillati</taxon>
        <taxon>Actinomycetota</taxon>
        <taxon>Actinomycetes</taxon>
        <taxon>Mycobacteriales</taxon>
        <taxon>Mycobacteriaceae</taxon>
        <taxon>Mycolicibacterium</taxon>
    </lineage>
</organism>
<dbReference type="STRING" id="564198.BST17_21740"/>
<reference evidence="9 10" key="1">
    <citation type="submission" date="2017-02" db="EMBL/GenBank/DDBJ databases">
        <title>The new phylogeny of genus Mycobacterium.</title>
        <authorList>
            <person name="Tortoli E."/>
            <person name="Trovato A."/>
            <person name="Cirillo D.M."/>
        </authorList>
    </citation>
    <scope>NUCLEOTIDE SEQUENCE [LARGE SCALE GENOMIC DNA]</scope>
    <source>
        <strain evidence="9 10">DSM 45578</strain>
    </source>
</reference>
<comment type="similarity">
    <text evidence="6">Belongs to the peptidase M48 family.</text>
</comment>
<dbReference type="CDD" id="cd07326">
    <property type="entry name" value="M56_BlaR1_MecR1_like"/>
    <property type="match status" value="1"/>
</dbReference>
<evidence type="ECO:0000256" key="5">
    <source>
        <dbReference type="ARBA" id="ARBA00023049"/>
    </source>
</evidence>
<keyword evidence="7" id="KW-0472">Membrane</keyword>
<keyword evidence="10" id="KW-1185">Reference proteome</keyword>
<evidence type="ECO:0000313" key="9">
    <source>
        <dbReference type="EMBL" id="ORA02752.1"/>
    </source>
</evidence>
<evidence type="ECO:0000259" key="8">
    <source>
        <dbReference type="Pfam" id="PF01435"/>
    </source>
</evidence>
<gene>
    <name evidence="9" type="ORF">BST17_21740</name>
</gene>
<evidence type="ECO:0000313" key="10">
    <source>
        <dbReference type="Proteomes" id="UP000192366"/>
    </source>
</evidence>
<feature type="transmembrane region" description="Helical" evidence="7">
    <location>
        <begin position="36"/>
        <end position="59"/>
    </location>
</feature>
<comment type="cofactor">
    <cofactor evidence="6">
        <name>Zn(2+)</name>
        <dbReference type="ChEBI" id="CHEBI:29105"/>
    </cofactor>
    <text evidence="6">Binds 1 zinc ion per subunit.</text>
</comment>
<proteinExistence type="inferred from homology"/>
<evidence type="ECO:0000256" key="2">
    <source>
        <dbReference type="ARBA" id="ARBA00022723"/>
    </source>
</evidence>
<dbReference type="InterPro" id="IPR052173">
    <property type="entry name" value="Beta-lactam_resp_regulator"/>
</dbReference>
<dbReference type="Gene3D" id="3.30.2010.10">
    <property type="entry name" value="Metalloproteases ('zincins'), catalytic domain"/>
    <property type="match status" value="1"/>
</dbReference>
<dbReference type="GO" id="GO:0004222">
    <property type="term" value="F:metalloendopeptidase activity"/>
    <property type="evidence" value="ECO:0007669"/>
    <property type="project" value="InterPro"/>
</dbReference>
<evidence type="ECO:0000256" key="6">
    <source>
        <dbReference type="RuleBase" id="RU003983"/>
    </source>
</evidence>
<dbReference type="InterPro" id="IPR001915">
    <property type="entry name" value="Peptidase_M48"/>
</dbReference>
<dbReference type="OrthoDB" id="9785340at2"/>
<dbReference type="Pfam" id="PF01435">
    <property type="entry name" value="Peptidase_M48"/>
    <property type="match status" value="1"/>
</dbReference>
<evidence type="ECO:0000256" key="7">
    <source>
        <dbReference type="SAM" id="Phobius"/>
    </source>
</evidence>
<dbReference type="Proteomes" id="UP000192366">
    <property type="component" value="Unassembled WGS sequence"/>
</dbReference>
<evidence type="ECO:0000256" key="4">
    <source>
        <dbReference type="ARBA" id="ARBA00022833"/>
    </source>
</evidence>
<feature type="transmembrane region" description="Helical" evidence="7">
    <location>
        <begin position="95"/>
        <end position="114"/>
    </location>
</feature>
<dbReference type="GO" id="GO:0046872">
    <property type="term" value="F:metal ion binding"/>
    <property type="evidence" value="ECO:0007669"/>
    <property type="project" value="UniProtKB-KW"/>
</dbReference>
<keyword evidence="7" id="KW-1133">Transmembrane helix</keyword>
<keyword evidence="5 6" id="KW-0482">Metalloprotease</keyword>